<reference evidence="3 4" key="1">
    <citation type="submission" date="2018-08" db="EMBL/GenBank/DDBJ databases">
        <title>A genome reference for cultivated species of the human gut microbiota.</title>
        <authorList>
            <person name="Zou Y."/>
            <person name="Xue W."/>
            <person name="Luo G."/>
        </authorList>
    </citation>
    <scope>NUCLEOTIDE SEQUENCE [LARGE SCALE GENOMIC DNA]</scope>
    <source>
        <strain evidence="3 4">AM39-1</strain>
    </source>
</reference>
<evidence type="ECO:0000259" key="2">
    <source>
        <dbReference type="Pfam" id="PF21957"/>
    </source>
</evidence>
<dbReference type="NCBIfam" id="NF040506">
    <property type="entry name" value="PG0870_Nterm"/>
    <property type="match status" value="1"/>
</dbReference>
<evidence type="ECO:0000259" key="1">
    <source>
        <dbReference type="Pfam" id="PF19898"/>
    </source>
</evidence>
<feature type="domain" description="DUF6371" evidence="1">
    <location>
        <begin position="110"/>
        <end position="260"/>
    </location>
</feature>
<organism evidence="3 4">
    <name type="scientific">Bacteroides uniformis</name>
    <dbReference type="NCBI Taxonomy" id="820"/>
    <lineage>
        <taxon>Bacteria</taxon>
        <taxon>Pseudomonadati</taxon>
        <taxon>Bacteroidota</taxon>
        <taxon>Bacteroidia</taxon>
        <taxon>Bacteroidales</taxon>
        <taxon>Bacteroidaceae</taxon>
        <taxon>Bacteroides</taxon>
    </lineage>
</organism>
<protein>
    <recommendedName>
        <fullName evidence="5">Toprim domain-containing protein</fullName>
    </recommendedName>
</protein>
<dbReference type="EMBL" id="QSHA01000007">
    <property type="protein sequence ID" value="RHB72819.1"/>
    <property type="molecule type" value="Genomic_DNA"/>
</dbReference>
<dbReference type="InterPro" id="IPR047731">
    <property type="entry name" value="Zinc_ribbon_put"/>
</dbReference>
<name>A0A413X8D0_BACUN</name>
<evidence type="ECO:0000313" key="4">
    <source>
        <dbReference type="Proteomes" id="UP000286114"/>
    </source>
</evidence>
<dbReference type="Proteomes" id="UP000286114">
    <property type="component" value="Unassembled WGS sequence"/>
</dbReference>
<accession>A0A413X8D0</accession>
<comment type="caution">
    <text evidence="3">The sequence shown here is derived from an EMBL/GenBank/DDBJ whole genome shotgun (WGS) entry which is preliminary data.</text>
</comment>
<evidence type="ECO:0000313" key="3">
    <source>
        <dbReference type="EMBL" id="RHB72819.1"/>
    </source>
</evidence>
<dbReference type="RefSeq" id="WP_117881163.1">
    <property type="nucleotide sequence ID" value="NZ_QRLB01000006.1"/>
</dbReference>
<dbReference type="Pfam" id="PF21957">
    <property type="entry name" value="Zn_ribbon_16"/>
    <property type="match status" value="1"/>
</dbReference>
<proteinExistence type="predicted"/>
<sequence length="343" mass="39960">MRYRFILEPYKGVSSRHICPNCHRKSCFARYIDTDQQIRFPDYVGRCNHEQKCGYNYTPKMYFADNPDARERLSDDYRLVVKPVKVEPPPPPSFIEPKMMQLSMQHYEKNHLYQFLKTVLGRSAASELMQRYNVGSSKHWTGATVFWQVDISGRIRTGKVMLYNPENGRRIKDPHNYITWAHSLLKKEKFHLQQCLFGEHLLSVDSHQTVALVESEKSALIASHFLPQYLWIATGGKNGAFNKEAMSVLRNRQVLLFPDLGATDYWRGKMEMMQRLGIEVSLFDFMENNATDEERKAGYDIADYLLKVETKESVLSRMIVRNPHLETLISTLELEVVSIKKHS</sequence>
<dbReference type="InterPro" id="IPR045951">
    <property type="entry name" value="DUF6371"/>
</dbReference>
<dbReference type="Pfam" id="PF19898">
    <property type="entry name" value="DUF6371"/>
    <property type="match status" value="1"/>
</dbReference>
<evidence type="ECO:0008006" key="5">
    <source>
        <dbReference type="Google" id="ProtNLM"/>
    </source>
</evidence>
<gene>
    <name evidence="3" type="ORF">DW873_10765</name>
</gene>
<feature type="domain" description="Zinc beta-ribbon finger putative" evidence="2">
    <location>
        <begin position="3"/>
        <end position="67"/>
    </location>
</feature>
<dbReference type="AlphaFoldDB" id="A0A413X8D0"/>